<organism evidence="2 3">
    <name type="scientific">Paraphaeosphaeria sporulosa</name>
    <dbReference type="NCBI Taxonomy" id="1460663"/>
    <lineage>
        <taxon>Eukaryota</taxon>
        <taxon>Fungi</taxon>
        <taxon>Dikarya</taxon>
        <taxon>Ascomycota</taxon>
        <taxon>Pezizomycotina</taxon>
        <taxon>Dothideomycetes</taxon>
        <taxon>Pleosporomycetidae</taxon>
        <taxon>Pleosporales</taxon>
        <taxon>Massarineae</taxon>
        <taxon>Didymosphaeriaceae</taxon>
        <taxon>Paraphaeosphaeria</taxon>
    </lineage>
</organism>
<dbReference type="EMBL" id="KV441553">
    <property type="protein sequence ID" value="OAG05036.1"/>
    <property type="molecule type" value="Genomic_DNA"/>
</dbReference>
<evidence type="ECO:0000259" key="1">
    <source>
        <dbReference type="PROSITE" id="PS51186"/>
    </source>
</evidence>
<evidence type="ECO:0000313" key="3">
    <source>
        <dbReference type="Proteomes" id="UP000077069"/>
    </source>
</evidence>
<dbReference type="InterPro" id="IPR016181">
    <property type="entry name" value="Acyl_CoA_acyltransferase"/>
</dbReference>
<dbReference type="InterPro" id="IPR000182">
    <property type="entry name" value="GNAT_dom"/>
</dbReference>
<dbReference type="PROSITE" id="PS51186">
    <property type="entry name" value="GNAT"/>
    <property type="match status" value="1"/>
</dbReference>
<dbReference type="RefSeq" id="XP_018035401.1">
    <property type="nucleotide sequence ID" value="XM_018182995.1"/>
</dbReference>
<proteinExistence type="predicted"/>
<feature type="domain" description="N-acetyltransferase" evidence="1">
    <location>
        <begin position="15"/>
        <end position="200"/>
    </location>
</feature>
<name>A0A177CCI8_9PLEO</name>
<dbReference type="PANTHER" id="PTHR43072:SF8">
    <property type="entry name" value="ACYLTRANSFERASE FABY-RELATED"/>
    <property type="match status" value="1"/>
</dbReference>
<keyword evidence="2" id="KW-0808">Transferase</keyword>
<dbReference type="AlphaFoldDB" id="A0A177CCI8"/>
<dbReference type="Proteomes" id="UP000077069">
    <property type="component" value="Unassembled WGS sequence"/>
</dbReference>
<dbReference type="InParanoid" id="A0A177CCI8"/>
<dbReference type="Pfam" id="PF00583">
    <property type="entry name" value="Acetyltransf_1"/>
    <property type="match status" value="1"/>
</dbReference>
<keyword evidence="2" id="KW-0012">Acyltransferase</keyword>
<protein>
    <submittedName>
        <fullName evidence="2">Acyl-CoA N-acyltransferase</fullName>
    </submittedName>
</protein>
<dbReference type="STRING" id="1460663.A0A177CCI8"/>
<keyword evidence="3" id="KW-1185">Reference proteome</keyword>
<dbReference type="GeneID" id="28766481"/>
<dbReference type="GO" id="GO:0016747">
    <property type="term" value="F:acyltransferase activity, transferring groups other than amino-acyl groups"/>
    <property type="evidence" value="ECO:0007669"/>
    <property type="project" value="InterPro"/>
</dbReference>
<sequence>MTGLAKEEAATKPAYLVRPAVAADISSISTIAAWYVRNTVLTFRYNPATEEELLQEFYSIGQERLPYLIAADKSTGTILGYCYAARFRPAKLGYKPTVELSLYCDPDHRSKGIGSLLLKEVLQALRNWEPGTDSCISSDLDKVGVKTVLATMAVDETGPGGGLTLQRFYERAGFEQAGRLKHVGYKFGRWIDSIYMQLSL</sequence>
<dbReference type="OrthoDB" id="2129362at2759"/>
<dbReference type="Gene3D" id="3.40.630.30">
    <property type="match status" value="1"/>
</dbReference>
<dbReference type="CDD" id="cd04301">
    <property type="entry name" value="NAT_SF"/>
    <property type="match status" value="1"/>
</dbReference>
<dbReference type="PANTHER" id="PTHR43072">
    <property type="entry name" value="N-ACETYLTRANSFERASE"/>
    <property type="match status" value="1"/>
</dbReference>
<gene>
    <name evidence="2" type="ORF">CC84DRAFT_1218427</name>
</gene>
<dbReference type="SUPFAM" id="SSF55729">
    <property type="entry name" value="Acyl-CoA N-acyltransferases (Nat)"/>
    <property type="match status" value="1"/>
</dbReference>
<accession>A0A177CCI8</accession>
<reference evidence="2 3" key="1">
    <citation type="submission" date="2016-05" db="EMBL/GenBank/DDBJ databases">
        <title>Comparative analysis of secretome profiles of manganese(II)-oxidizing ascomycete fungi.</title>
        <authorList>
            <consortium name="DOE Joint Genome Institute"/>
            <person name="Zeiner C.A."/>
            <person name="Purvine S.O."/>
            <person name="Zink E.M."/>
            <person name="Wu S."/>
            <person name="Pasa-Tolic L."/>
            <person name="Chaput D.L."/>
            <person name="Haridas S."/>
            <person name="Grigoriev I.V."/>
            <person name="Santelli C.M."/>
            <person name="Hansel C.M."/>
        </authorList>
    </citation>
    <scope>NUCLEOTIDE SEQUENCE [LARGE SCALE GENOMIC DNA]</scope>
    <source>
        <strain evidence="2 3">AP3s5-JAC2a</strain>
    </source>
</reference>
<evidence type="ECO:0000313" key="2">
    <source>
        <dbReference type="EMBL" id="OAG05036.1"/>
    </source>
</evidence>